<protein>
    <submittedName>
        <fullName evidence="2">Uncharacterized protein</fullName>
    </submittedName>
</protein>
<evidence type="ECO:0000313" key="3">
    <source>
        <dbReference type="Proteomes" id="UP000265663"/>
    </source>
</evidence>
<gene>
    <name evidence="2" type="ORF">GMOD_00003953</name>
</gene>
<feature type="region of interest" description="Disordered" evidence="1">
    <location>
        <begin position="1"/>
        <end position="40"/>
    </location>
</feature>
<evidence type="ECO:0000313" key="2">
    <source>
        <dbReference type="EMBL" id="RMZ67892.1"/>
    </source>
</evidence>
<dbReference type="Proteomes" id="UP000265663">
    <property type="component" value="Unassembled WGS sequence"/>
</dbReference>
<feature type="compositionally biased region" description="Basic and acidic residues" evidence="1">
    <location>
        <begin position="27"/>
        <end position="40"/>
    </location>
</feature>
<organism evidence="2 3">
    <name type="scientific">Pyrenophora seminiperda CCB06</name>
    <dbReference type="NCBI Taxonomy" id="1302712"/>
    <lineage>
        <taxon>Eukaryota</taxon>
        <taxon>Fungi</taxon>
        <taxon>Dikarya</taxon>
        <taxon>Ascomycota</taxon>
        <taxon>Pezizomycotina</taxon>
        <taxon>Dothideomycetes</taxon>
        <taxon>Pleosporomycetidae</taxon>
        <taxon>Pleosporales</taxon>
        <taxon>Pleosporineae</taxon>
        <taxon>Pleosporaceae</taxon>
        <taxon>Pyrenophora</taxon>
    </lineage>
</organism>
<dbReference type="AlphaFoldDB" id="A0A3M7M0C5"/>
<dbReference type="EMBL" id="KE747814">
    <property type="protein sequence ID" value="RMZ67892.1"/>
    <property type="molecule type" value="Genomic_DNA"/>
</dbReference>
<proteinExistence type="predicted"/>
<sequence length="116" mass="13434">MVKKISEAEERRGRSRSGTSSKQRSRHNGEERQEEHKTYYKDDIEVPKSKLCDCQGENRRLRAERNNEEVGMEELKRLCVEFIVTPALYKCGTLNGDRFDKEEAICRAAVVIEGLN</sequence>
<accession>A0A3M7M0C5</accession>
<feature type="compositionally biased region" description="Basic and acidic residues" evidence="1">
    <location>
        <begin position="1"/>
        <end position="12"/>
    </location>
</feature>
<evidence type="ECO:0000256" key="1">
    <source>
        <dbReference type="SAM" id="MobiDB-lite"/>
    </source>
</evidence>
<name>A0A3M7M0C5_9PLEO</name>
<keyword evidence="3" id="KW-1185">Reference proteome</keyword>
<reference evidence="2 3" key="1">
    <citation type="journal article" date="2014" name="PLoS ONE">
        <title>De novo Genome Assembly of the Fungal Plant Pathogen Pyrenophora semeniperda.</title>
        <authorList>
            <person name="Soliai M.M."/>
            <person name="Meyer S.E."/>
            <person name="Udall J.A."/>
            <person name="Elzinga D.E."/>
            <person name="Hermansen R.A."/>
            <person name="Bodily P.M."/>
            <person name="Hart A.A."/>
            <person name="Coleman C.E."/>
        </authorList>
    </citation>
    <scope>NUCLEOTIDE SEQUENCE [LARGE SCALE GENOMIC DNA]</scope>
    <source>
        <strain evidence="2 3">CCB06</strain>
        <tissue evidence="2">Mycelium</tissue>
    </source>
</reference>
<dbReference type="OrthoDB" id="5213630at2759"/>